<dbReference type="Proteomes" id="UP000006575">
    <property type="component" value="Plasmid pRL9"/>
</dbReference>
<dbReference type="KEGG" id="rle:pRL90320"/>
<dbReference type="HOGENOM" id="CLU_1979770_0_0_5"/>
<reference evidence="2 3" key="1">
    <citation type="journal article" date="2006" name="Genome Biol.">
        <title>The genome of Rhizobium leguminosarum has recognizable core and accessory components.</title>
        <authorList>
            <person name="Young J.W."/>
            <person name="Crossman L.C."/>
            <person name="Johnston A.W.B."/>
            <person name="Thomson N.R."/>
            <person name="Ghazoui Z.F."/>
            <person name="Hull K.H."/>
            <person name="Wexler M."/>
            <person name="Curson A.R.J."/>
            <person name="Todd J.D."/>
            <person name="Poole P.S."/>
            <person name="Mauchline T.H."/>
            <person name="East A.K."/>
            <person name="Quail M.A."/>
            <person name="Churcher C."/>
            <person name="Arrowsmith C."/>
            <person name="Cherevach A."/>
            <person name="Chillingworth T."/>
            <person name="Clarke K."/>
            <person name="Cronin A."/>
            <person name="Davis P."/>
            <person name="Fraser A."/>
            <person name="Hance Z."/>
            <person name="Hauser H."/>
            <person name="Jagels K."/>
            <person name="Moule S."/>
            <person name="Mungall K."/>
            <person name="Norbertczak H."/>
            <person name="Rabbinowitsch E."/>
            <person name="Sanders M."/>
            <person name="Simmonds M."/>
            <person name="Whitehead S."/>
            <person name="Parkhill J."/>
        </authorList>
    </citation>
    <scope>NUCLEOTIDE SEQUENCE [LARGE SCALE GENOMIC DNA]</scope>
    <source>
        <strain evidence="3">DSM 114642 / LMG 32736 / 3841</strain>
    </source>
</reference>
<sequence>MPVNKLVEQALEFYDVQPRRRKNRHPIDTIWHLAAGLASDDLYDEHGLPMRLRSTCPSDVATYKELGRQGIGETTPEAVASFLADLESCAPILRGLPSPPCPAAEPLQEDRPRPHTGLAMGTSQRP</sequence>
<evidence type="ECO:0000256" key="1">
    <source>
        <dbReference type="SAM" id="MobiDB-lite"/>
    </source>
</evidence>
<protein>
    <submittedName>
        <fullName evidence="2">Uncharacterized protein</fullName>
    </submittedName>
</protein>
<geneLocation type="plasmid" evidence="2 3">
    <name>pRL9</name>
</geneLocation>
<proteinExistence type="predicted"/>
<evidence type="ECO:0000313" key="3">
    <source>
        <dbReference type="Proteomes" id="UP000006575"/>
    </source>
</evidence>
<keyword evidence="2" id="KW-0614">Plasmid</keyword>
<name>Q1M8C6_RHIJ3</name>
<feature type="region of interest" description="Disordered" evidence="1">
    <location>
        <begin position="97"/>
        <end position="126"/>
    </location>
</feature>
<dbReference type="EMBL" id="AM236083">
    <property type="protein sequence ID" value="CAK04051.1"/>
    <property type="molecule type" value="Genomic_DNA"/>
</dbReference>
<dbReference type="AlphaFoldDB" id="Q1M8C6"/>
<gene>
    <name evidence="2" type="ordered locus">pRL90320</name>
</gene>
<keyword evidence="3" id="KW-1185">Reference proteome</keyword>
<dbReference type="EnsemblBacteria" id="CAK04051">
    <property type="protein sequence ID" value="CAK04051"/>
    <property type="gene ID" value="pRL90320"/>
</dbReference>
<accession>Q1M8C6</accession>
<organism evidence="2 3">
    <name type="scientific">Rhizobium johnstonii (strain DSM 114642 / LMG 32736 / 3841)</name>
    <name type="common">Rhizobium leguminosarum bv. viciae</name>
    <dbReference type="NCBI Taxonomy" id="216596"/>
    <lineage>
        <taxon>Bacteria</taxon>
        <taxon>Pseudomonadati</taxon>
        <taxon>Pseudomonadota</taxon>
        <taxon>Alphaproteobacteria</taxon>
        <taxon>Hyphomicrobiales</taxon>
        <taxon>Rhizobiaceae</taxon>
        <taxon>Rhizobium/Agrobacterium group</taxon>
        <taxon>Rhizobium</taxon>
        <taxon>Rhizobium johnstonii</taxon>
    </lineage>
</organism>
<evidence type="ECO:0000313" key="2">
    <source>
        <dbReference type="EMBL" id="CAK04051.1"/>
    </source>
</evidence>